<sequence length="130" mass="14949">MSTFAIIGGAASEVNHSKQVMHFRTEEHGRKTVTTFIGKIRENCLSTKQYHTLWHCLGDTPSHAAMRFLMVTGARKSEVTKMTWSELDLDAQIWTLPTTRTKTRQERTYPLPAVLIKLLKEWSWTRKGSD</sequence>
<dbReference type="RefSeq" id="WP_248946190.1">
    <property type="nucleotide sequence ID" value="NZ_CBCSGY010000075.1"/>
</dbReference>
<dbReference type="InterPro" id="IPR013762">
    <property type="entry name" value="Integrase-like_cat_sf"/>
</dbReference>
<dbReference type="InterPro" id="IPR011010">
    <property type="entry name" value="DNA_brk_join_enz"/>
</dbReference>
<feature type="domain" description="Tyr recombinase" evidence="4">
    <location>
        <begin position="40"/>
        <end position="130"/>
    </location>
</feature>
<dbReference type="PANTHER" id="PTHR30629:SF2">
    <property type="entry name" value="PROPHAGE INTEGRASE INTS-RELATED"/>
    <property type="match status" value="1"/>
</dbReference>
<organism evidence="5 6">
    <name type="scientific">Serratia silvae</name>
    <dbReference type="NCBI Taxonomy" id="2824122"/>
    <lineage>
        <taxon>Bacteria</taxon>
        <taxon>Pseudomonadati</taxon>
        <taxon>Pseudomonadota</taxon>
        <taxon>Gammaproteobacteria</taxon>
        <taxon>Enterobacterales</taxon>
        <taxon>Yersiniaceae</taxon>
        <taxon>Serratia</taxon>
    </lineage>
</organism>
<evidence type="ECO:0000256" key="2">
    <source>
        <dbReference type="ARBA" id="ARBA00022908"/>
    </source>
</evidence>
<dbReference type="SUPFAM" id="SSF56349">
    <property type="entry name" value="DNA breaking-rejoining enzymes"/>
    <property type="match status" value="1"/>
</dbReference>
<evidence type="ECO:0000313" key="5">
    <source>
        <dbReference type="EMBL" id="MCL1029994.1"/>
    </source>
</evidence>
<dbReference type="EMBL" id="JAGQDC010000010">
    <property type="protein sequence ID" value="MCL1029994.1"/>
    <property type="molecule type" value="Genomic_DNA"/>
</dbReference>
<dbReference type="InterPro" id="IPR050808">
    <property type="entry name" value="Phage_Integrase"/>
</dbReference>
<evidence type="ECO:0000256" key="1">
    <source>
        <dbReference type="ARBA" id="ARBA00008857"/>
    </source>
</evidence>
<evidence type="ECO:0000259" key="4">
    <source>
        <dbReference type="PROSITE" id="PS51898"/>
    </source>
</evidence>
<dbReference type="Proteomes" id="UP001165275">
    <property type="component" value="Unassembled WGS sequence"/>
</dbReference>
<keyword evidence="6" id="KW-1185">Reference proteome</keyword>
<dbReference type="Gene3D" id="1.10.443.10">
    <property type="entry name" value="Intergrase catalytic core"/>
    <property type="match status" value="1"/>
</dbReference>
<gene>
    <name evidence="5" type="ORF">KAJ71_13310</name>
</gene>
<keyword evidence="2" id="KW-0229">DNA integration</keyword>
<evidence type="ECO:0000313" key="6">
    <source>
        <dbReference type="Proteomes" id="UP001165275"/>
    </source>
</evidence>
<proteinExistence type="inferred from homology"/>
<accession>A0ABT0KD86</accession>
<evidence type="ECO:0000256" key="3">
    <source>
        <dbReference type="ARBA" id="ARBA00023172"/>
    </source>
</evidence>
<keyword evidence="3" id="KW-0233">DNA recombination</keyword>
<dbReference type="PROSITE" id="PS51898">
    <property type="entry name" value="TYR_RECOMBINASE"/>
    <property type="match status" value="1"/>
</dbReference>
<reference evidence="5" key="1">
    <citation type="submission" date="2021-04" db="EMBL/GenBank/DDBJ databases">
        <title>Genome sequence of Serratia sp. arafor3.</title>
        <authorList>
            <person name="Besaury L."/>
        </authorList>
    </citation>
    <scope>NUCLEOTIDE SEQUENCE</scope>
    <source>
        <strain evidence="5">Arafor3</strain>
    </source>
</reference>
<dbReference type="Pfam" id="PF00589">
    <property type="entry name" value="Phage_integrase"/>
    <property type="match status" value="1"/>
</dbReference>
<comment type="similarity">
    <text evidence="1">Belongs to the 'phage' integrase family.</text>
</comment>
<dbReference type="InterPro" id="IPR002104">
    <property type="entry name" value="Integrase_catalytic"/>
</dbReference>
<dbReference type="PANTHER" id="PTHR30629">
    <property type="entry name" value="PROPHAGE INTEGRASE"/>
    <property type="match status" value="1"/>
</dbReference>
<protein>
    <submittedName>
        <fullName evidence="5">Tyrosine-type recombinase/integrase</fullName>
    </submittedName>
</protein>
<comment type="caution">
    <text evidence="5">The sequence shown here is derived from an EMBL/GenBank/DDBJ whole genome shotgun (WGS) entry which is preliminary data.</text>
</comment>
<name>A0ABT0KD86_9GAMM</name>